<comment type="subcellular location">
    <subcellularLocation>
        <location evidence="1">Cell membrane</location>
        <topology evidence="1">Multi-pass membrane protein</topology>
    </subcellularLocation>
</comment>
<reference evidence="10 11" key="1">
    <citation type="journal article" date="2016" name="Nat. Commun.">
        <title>Thousands of microbial genomes shed light on interconnected biogeochemical processes in an aquifer system.</title>
        <authorList>
            <person name="Anantharaman K."/>
            <person name="Brown C.T."/>
            <person name="Hug L.A."/>
            <person name="Sharon I."/>
            <person name="Castelle C.J."/>
            <person name="Probst A.J."/>
            <person name="Thomas B.C."/>
            <person name="Singh A."/>
            <person name="Wilkins M.J."/>
            <person name="Karaoz U."/>
            <person name="Brodie E.L."/>
            <person name="Williams K.H."/>
            <person name="Hubbard S.S."/>
            <person name="Banfield J.F."/>
        </authorList>
    </citation>
    <scope>NUCLEOTIDE SEQUENCE [LARGE SCALE GENOMIC DNA]</scope>
</reference>
<feature type="transmembrane region" description="Helical" evidence="7">
    <location>
        <begin position="361"/>
        <end position="390"/>
    </location>
</feature>
<evidence type="ECO:0000256" key="7">
    <source>
        <dbReference type="SAM" id="Phobius"/>
    </source>
</evidence>
<evidence type="ECO:0008006" key="12">
    <source>
        <dbReference type="Google" id="ProtNLM"/>
    </source>
</evidence>
<feature type="transmembrane region" description="Helical" evidence="7">
    <location>
        <begin position="332"/>
        <end position="355"/>
    </location>
</feature>
<dbReference type="PANTHER" id="PTHR30572:SF4">
    <property type="entry name" value="ABC TRANSPORTER PERMEASE YTRF"/>
    <property type="match status" value="1"/>
</dbReference>
<dbReference type="PANTHER" id="PTHR30572">
    <property type="entry name" value="MEMBRANE COMPONENT OF TRANSPORTER-RELATED"/>
    <property type="match status" value="1"/>
</dbReference>
<name>A0A1F7UWN4_9BACT</name>
<dbReference type="Pfam" id="PF02687">
    <property type="entry name" value="FtsX"/>
    <property type="match status" value="1"/>
</dbReference>
<evidence type="ECO:0000313" key="11">
    <source>
        <dbReference type="Proteomes" id="UP000176846"/>
    </source>
</evidence>
<dbReference type="AlphaFoldDB" id="A0A1F7UWN4"/>
<comment type="caution">
    <text evidence="10">The sequence shown here is derived from an EMBL/GenBank/DDBJ whole genome shotgun (WGS) entry which is preliminary data.</text>
</comment>
<dbReference type="InterPro" id="IPR003838">
    <property type="entry name" value="ABC3_permease_C"/>
</dbReference>
<dbReference type="InterPro" id="IPR025857">
    <property type="entry name" value="MacB_PCD"/>
</dbReference>
<proteinExistence type="inferred from homology"/>
<evidence type="ECO:0000259" key="9">
    <source>
        <dbReference type="Pfam" id="PF12704"/>
    </source>
</evidence>
<dbReference type="Proteomes" id="UP000176846">
    <property type="component" value="Unassembled WGS sequence"/>
</dbReference>
<evidence type="ECO:0000313" key="10">
    <source>
        <dbReference type="EMBL" id="OGL82128.1"/>
    </source>
</evidence>
<protein>
    <recommendedName>
        <fullName evidence="12">Multidrug ABC transporter substrate-binding protein</fullName>
    </recommendedName>
</protein>
<evidence type="ECO:0000256" key="1">
    <source>
        <dbReference type="ARBA" id="ARBA00004651"/>
    </source>
</evidence>
<evidence type="ECO:0000256" key="6">
    <source>
        <dbReference type="ARBA" id="ARBA00038076"/>
    </source>
</evidence>
<feature type="transmembrane region" description="Helical" evidence="7">
    <location>
        <begin position="21"/>
        <end position="42"/>
    </location>
</feature>
<keyword evidence="4 7" id="KW-1133">Transmembrane helix</keyword>
<keyword evidence="2" id="KW-1003">Cell membrane</keyword>
<gene>
    <name evidence="10" type="ORF">A2936_01025</name>
</gene>
<evidence type="ECO:0000256" key="5">
    <source>
        <dbReference type="ARBA" id="ARBA00023136"/>
    </source>
</evidence>
<evidence type="ECO:0000256" key="4">
    <source>
        <dbReference type="ARBA" id="ARBA00022989"/>
    </source>
</evidence>
<evidence type="ECO:0000259" key="8">
    <source>
        <dbReference type="Pfam" id="PF02687"/>
    </source>
</evidence>
<keyword evidence="3 7" id="KW-0812">Transmembrane</keyword>
<keyword evidence="5 7" id="KW-0472">Membrane</keyword>
<sequence>MKISDLFEETYAAIVVNKVRSSLTILGIVIGIGSVIAMVSIGQGAQGSIESSIQSIGSNLVLVTPGFQRGPGSQVSGGRGSAQTLTQEDADAIIKEVTLAKAVAPEISRRYQITVRGKNTNTSVIGTVASYAEVRNVKSASGSFITDQSVRSLSKVAVLGPTTVSDLFGAGVDPIGQTIRINKVDFKVIGVTKSKGGSGFSNPDDAVYVPLSTAQRFLAGDNYVTTISVEAEDASTMSAIQQQITALLMARHNIANQQLADFQVINQSDIVAAASSVTGIFTILLASIAGISLLVGGIGIMNMMLTTVTERTREIGLRKAIGAHRGDINRQFLSEAVTLTLIGGGLGILLGWILASAVTQFAGIATTISLSSVALAFGVSAAIGIVFGYYPARRASKLNPIDALRYE</sequence>
<organism evidence="10 11">
    <name type="scientific">Candidatus Uhrbacteria bacterium RIFCSPLOWO2_01_FULL_47_25</name>
    <dbReference type="NCBI Taxonomy" id="1802402"/>
    <lineage>
        <taxon>Bacteria</taxon>
        <taxon>Candidatus Uhriibacteriota</taxon>
    </lineage>
</organism>
<dbReference type="Pfam" id="PF12704">
    <property type="entry name" value="MacB_PCD"/>
    <property type="match status" value="1"/>
</dbReference>
<dbReference type="GO" id="GO:0005886">
    <property type="term" value="C:plasma membrane"/>
    <property type="evidence" value="ECO:0007669"/>
    <property type="project" value="UniProtKB-SubCell"/>
</dbReference>
<evidence type="ECO:0000256" key="3">
    <source>
        <dbReference type="ARBA" id="ARBA00022692"/>
    </source>
</evidence>
<dbReference type="GO" id="GO:0022857">
    <property type="term" value="F:transmembrane transporter activity"/>
    <property type="evidence" value="ECO:0007669"/>
    <property type="project" value="TreeGrafter"/>
</dbReference>
<comment type="similarity">
    <text evidence="6">Belongs to the ABC-4 integral membrane protein family.</text>
</comment>
<feature type="transmembrane region" description="Helical" evidence="7">
    <location>
        <begin position="280"/>
        <end position="305"/>
    </location>
</feature>
<dbReference type="EMBL" id="MGEK01000023">
    <property type="protein sequence ID" value="OGL82128.1"/>
    <property type="molecule type" value="Genomic_DNA"/>
</dbReference>
<evidence type="ECO:0000256" key="2">
    <source>
        <dbReference type="ARBA" id="ARBA00022475"/>
    </source>
</evidence>
<feature type="domain" description="ABC3 transporter permease C-terminal" evidence="8">
    <location>
        <begin position="287"/>
        <end position="400"/>
    </location>
</feature>
<feature type="domain" description="MacB-like periplasmic core" evidence="9">
    <location>
        <begin position="21"/>
        <end position="247"/>
    </location>
</feature>
<dbReference type="InterPro" id="IPR050250">
    <property type="entry name" value="Macrolide_Exporter_MacB"/>
</dbReference>
<accession>A0A1F7UWN4</accession>